<dbReference type="PANTHER" id="PTHR21559:SF21">
    <property type="entry name" value="DYSTROGLYCAN 1"/>
    <property type="match status" value="1"/>
</dbReference>
<dbReference type="EMBL" id="JABSNM010000020">
    <property type="protein sequence ID" value="NRT57857.1"/>
    <property type="molecule type" value="Genomic_DNA"/>
</dbReference>
<dbReference type="NCBIfam" id="TIGR02608">
    <property type="entry name" value="delta_60_rpt"/>
    <property type="match status" value="7"/>
</dbReference>
<keyword evidence="4" id="KW-1185">Reference proteome</keyword>
<dbReference type="SMART" id="SM00710">
    <property type="entry name" value="PbH1"/>
    <property type="match status" value="9"/>
</dbReference>
<dbReference type="PROSITE" id="PS51854">
    <property type="entry name" value="CSPG"/>
    <property type="match status" value="2"/>
</dbReference>
<name>A0ABX2G6D2_9BURK</name>
<dbReference type="Pfam" id="PF17164">
    <property type="entry name" value="DUF5122"/>
    <property type="match status" value="7"/>
</dbReference>
<dbReference type="InterPro" id="IPR040853">
    <property type="entry name" value="RapA2_cadherin-like"/>
</dbReference>
<dbReference type="Pfam" id="PF14252">
    <property type="entry name" value="DUF4347"/>
    <property type="match status" value="1"/>
</dbReference>
<feature type="compositionally biased region" description="Low complexity" evidence="1">
    <location>
        <begin position="4384"/>
        <end position="4396"/>
    </location>
</feature>
<dbReference type="Pfam" id="PF17803">
    <property type="entry name" value="Cadherin_4"/>
    <property type="match status" value="1"/>
</dbReference>
<evidence type="ECO:0000256" key="1">
    <source>
        <dbReference type="SAM" id="MobiDB-lite"/>
    </source>
</evidence>
<feature type="region of interest" description="Disordered" evidence="1">
    <location>
        <begin position="4151"/>
        <end position="4181"/>
    </location>
</feature>
<feature type="compositionally biased region" description="Low complexity" evidence="1">
    <location>
        <begin position="4237"/>
        <end position="4249"/>
    </location>
</feature>
<dbReference type="InterPro" id="IPR011050">
    <property type="entry name" value="Pectin_lyase_fold/virulence"/>
</dbReference>
<gene>
    <name evidence="3" type="ORF">HNQ01_003618</name>
</gene>
<feature type="region of interest" description="Disordered" evidence="1">
    <location>
        <begin position="4219"/>
        <end position="4262"/>
    </location>
</feature>
<dbReference type="InterPro" id="IPR006626">
    <property type="entry name" value="PbH1"/>
</dbReference>
<dbReference type="InterPro" id="IPR012334">
    <property type="entry name" value="Pectin_lyas_fold"/>
</dbReference>
<comment type="caution">
    <text evidence="3">The sequence shown here is derived from an EMBL/GenBank/DDBJ whole genome shotgun (WGS) entry which is preliminary data.</text>
</comment>
<dbReference type="Gene3D" id="2.60.40.60">
    <property type="entry name" value="Cadherins"/>
    <property type="match status" value="1"/>
</dbReference>
<dbReference type="InterPro" id="IPR013783">
    <property type="entry name" value="Ig-like_fold"/>
</dbReference>
<dbReference type="InterPro" id="IPR006644">
    <property type="entry name" value="Cadg"/>
</dbReference>
<dbReference type="Pfam" id="PF05345">
    <property type="entry name" value="He_PIG"/>
    <property type="match status" value="15"/>
</dbReference>
<sequence length="4426" mass="445766">MRSGAPRPGLEELEPRLLYSADAALLLGGLPVADVRQVASTSTAAAPLADSGARWLLVDRRAEDWDRLLAEAQALDPARPLQLRWVEPDEDGAALRTAAADGGQAALVAAWTDADGRAWLGRSALEATPPEPVAAPVAAAPVEAQVEAGPAEDWTLNARRELVVIDGRIEGAGALAARWWLDEDATRTLEVVVTDPSRDGLTQVGELLAAREGLSALHLVGHGTAGQFSFGGDAIDAGTLARHEDALRAWGRAFAEGGDLLLYGCDTGAGAQGEALLEALQSLTGTDVAASTDATGGSAAGADWDLEAACGTVETTLSAPAAEALARWEGRLASYTVTDFTDNPFSFFTLRAAINSANSSAGADTITFANFGVPMTIELSSMLPMITGTVSIDASSGGAPTVTLDGRFLGGGADGLQLYSGSDGSTVRGLRIQNFSQDGIDISGSGNHVIAGNWIGLDSLGSGAAGNQQGVNLWNTSGNRIGGSSAADRNIISGNTGPGIYIGGGSSSNRVQGNWIGLDSAGTAAVGNLNFGILVESAGNTLGGTGSGQGNVIAATVNYDGIMLGSGASGTLVAGNTLGLNAAGTAALGNARAGLRVESSGNTLGGTGSSARNIVSGNGDGIVLSGGSASGNQILGNWVGLSAAGSSAIGNTFDGIRLENGASGNTVGGAASGARNVISGNGRDGVRITDEASDGNAVLGNWIGSNAAGTAAPGNGGDGIFIRNGADSSRIGGAAPGEGNWVVSPGLVGIEIDGGSTGTTIRGNRVGTDPAGSANFGALQNGILLEHGAAQSSIVENTVAFSGQGGVYTDGIDLLSTAGSGNLISRNTLYSNAGQDINLGADGLDGNDSLDADSGVNDLQNHPLLSSATLGAGTLRVLGQLDSAASALYRIEFFADPSGQGDARVYLGQTTVTSDAGGRASIDALLEASLVVGATVTATATRVSSGSTSEAAVPVTVAARTNTAPGFVAASGQVITPVSGGDDWIRTMQIQDDGRILVAGYQPGAGGAQDVLLMRYRADGTLDTTFGSGGRVTVAAASFGGTTAQVWAMAVQADGAIVLAGQATVGGVQYALVQRYLADGSLDSSFSGDGTALWGYAGYVCEASAVAIDAQGRIVIAGTLSGTTAVARVTADGVLDTSFGGGNGYAWVDAGSGADLVGALAIQSDGRILLGGSAGNDHALVRWNDDGTLDAGFGSGGIVRTDVAGGFDMIRALVVQDDGRILAGGYSTQAGGDIDFTLLRYLASGSLDTGFSGDGRVTTDLGGADIVQAMVRDASGRIVLAGYDGSGRIALVRHLADGSLDTAFGQGGIVQQAIGASSGAGALALRPDGRLVAAGWSSDGTQRDPLLLGLLTDGSLDPGVGSAAATLGGTVAWTEDSAAVVLDADVRLNDADLAQAGSYAGATLTLARQGGAQAQDQLAFDGLVVTVSGPAVLVDGVQVGTYTFTGGQMQVSFGAQATQDRVDRLARHIVYWNSSDAPPASVTIAWTLADGNTGAQGSGGALAGAGSVTVAITAVNDAPSGSPATIAVTDTTPRTFSAADFGYSDPEGDALQSVTITTLPGSGVLMLDGQKVAAGQAIAAADLGRLTWLPTGLVGSLSTAFTFQVRDSGGALDATPDTLVLQITAVDDAPLLALGAGNRVQDGSFENGGASWSSNSGASIETLGLDKLAEFQVVAPPEGSRFVEIEGFGATGSTPSWIEQTIATTAGQHYVFSLAAATRNQYDTDDIGALSVDGVELLRFATGADWSRHAVGFVATGASTTIRISSLGSITGFTAPGDTIGLLVDDVRVSTVAGSAAWTEGAAPVVLAPEALPVDAELDAQADWSGATLVLARQGGADASDVFGASGTLGALNAGGALQLGGITVGSVVANSGGQLSLAFAGGVGADSVRDVLRQITWASSSDAPPATVTLDWLLSDGSAAASASSVVAVSAVNDAPVLTLPGRQSTPVGTALVFDAASGRTLQVADADAALLQMTLSSDGHGLLTLSRTTGLSFSAGDGSADAAMSFSGTAAAINAALEGLSFAPSPAFQGSATISADVSDLGGSGSGGVLTASGSVVVEVGALRFRNGSAGYAGTQDTYVDDSAPNTANGSATSVLSDDGAPRQTALIRFDQIIGSGAGQILPGSTITSATLSLYVTHRDALDALVLHRMLVDWSESSTHASLVGGVQADGSDAEATGIAVDAGVAGWIDVTGLADAVQSWANGASNFGWAIVSTSADGWAFASSESTDVTLRPYLTVTWVAPQAPVVGTSAGSVTYTENATPVAVDPALTVSDADSTQLSGASVVISAGLVPAQDVLGWTAVAGIGGSWNAATGTLSFSGTASLADYRTLLRSVTYANGSDSPSGATRTIGFSVTDPTGLGSTVATRTLQLVAVNDAPTVVSPIADQSATEDQPFSFQLPAGTFADVDAGDTLTYTTSTLPSWLSFDAATRTFSGTPANADVGALTITVTATDVSNAAVSDTFVLTVTNVNDAPTVASPIADQAATEDQPFIFQLPAGTFADVDAGDTLTYTTSALPSWLTFNATTRTFSGTPANADVGTLTITVTARDGSNAAVSDTFVLTVTNVNDAPTVASPIADQAATEDQPFSFQLPAGTFADVDAGDTLTYTTSALPSWLSFDAATRTFSGMPANADVGTLTITVTATDVSNAAVSDSFVLTIANVNDAPTVASPIADQAATEDQPFSFQLPAGTFADVDAGDTLTYTTSALPTWLTFNAATRTFSGTPANADVGALTITVTATDVSNAAVSDTFVLTVANVNDAPTVATPIADQSATEDQPFSFQLPAGTFADVDAGDTLTYTTSALPSWLSFDAVTRTFSGTPANADVGALTITVTAADGSAEAASSSFVLTVANVNDAPTVASPIADQSATEDQPFSFQLPAGTFADVDAGDTLTYTTSALPTWLTFNAATRTFSGTPANADVGALTITVTATDVSNAAVSDTFVLTVTNVNDAPTVATPIADQAATEDQPFIFQLPAGTFADVDAGDTLTYTTSALPSWLSFDAATRTFSGTPANADVGALTITVTATDVSNAAVSDAFVLTVTNVNDAPTVASPIADQAATEDQPFSFQLPAGTFADVDAGDTLTYTTSALPSWLSFDAATRTFSGTPANADVGTLTITVTARDGSNAAVSDAFVLTIANVNDAPTVASPIADQAATEDQPFSFQLPAGTFADVDAGDTLTYTTSALPSWLSFDAVTRTFSGTPANADVGTLTITVTARDGSNAAVSDAFVLMIANVNDAPTVASPIADQAATEDQPFSFQLPAGTFADVDAGDTLTYTTSALPTWLSFDAATRTFSGTPANADVGALTITVTATDVSNAAVSDTFVLTVANVNDAPTVASPIADQSATEDQPFSFQLPAGIFADVDAGDSLTYTTSALPTWLSFDAATRTFSGTPANADVGALTITVTATDVSNAAVSDSFVLTIANVNDAPTVASPIADQAATEDQPFSFQLPAGTFADVDAGDTLTYTTSALPTWLTFNATTRTFSGTPANADVGTLTITVTARDGSNAAVSDSFVLTVANVNDAPTVATPIADQAATEDQPFSFQLPAGTFADVDAGDTLTYTTSALPTWLTFNATTRTFSGTPANADVGALTITVTARDGSNAAVSDAFVLTIANVNDAPTVATPIADQSATEDQPFSFQLPAGTFADVDAGDSLTYTTSALPTWLTFNAATRTFSGTPANADVGALTITVTATDVSNAAVSDAFVLTVANVNDAPTVATPIADQSATEDQPFSFQLPAGTFADVDAGDTLTYTTSTLPTWLSFDAATRTFSGTPANADVGALTITVTARDGSNAAVSDTFVLTVTNVNDAPTLQAGEALRVEEGGARVLTPADLVAADDDDALRSLVFELAGGPQAGRVERVDAPGVAIDRFDGAALADGRVRYVHDGSETTADAIELRVRDAAGAASAAVRLDIVVTPVDDETPVIVSNGGQAEVVIDQPENAAWQMTMQASDADRPASALQWRIAGGADADRFAIDADSGALRLLGSVDREDPRDADRDNRYEVLVEVSDGARSASQRVLLRITDVDEAPTLGVGVLRVDQGMGARLDGSVLRASDVDTSAASLVYVVESVEHGRFIEAGRPDVTLGRFSQADVDAGRVLFLHDENALAARFSVRLSDGASLSGPFTVEVVVRERAYEPASMPAVDRPATPAGPARPGAQAPGAEPADRAVAGDMVEPPDLALLRLQESDGRAATLRAAVMRHVASSDETAPAGEEDAAQDAMVPAGARAARPGPRGTQDTPSPRGGDETERRAGLVDLMRLPAGDLLVLLDISLDLSGFASGSLLHPGAGPGDAVHGGGAGGRAAEVGGMDSLPELLQWDSGTATRAGSLAMSAGLLYWATRAGGLAASLSFASPVWWRLDPLPVLRSGGPARARGAGRVPAGNEPEWRDTTLSGALAGLAEDLLERRQRDEE</sequence>
<dbReference type="InterPro" id="IPR025592">
    <property type="entry name" value="DUF4347"/>
</dbReference>
<feature type="compositionally biased region" description="Low complexity" evidence="1">
    <location>
        <begin position="4160"/>
        <end position="4177"/>
    </location>
</feature>
<dbReference type="Proteomes" id="UP001516061">
    <property type="component" value="Unassembled WGS sequence"/>
</dbReference>
<dbReference type="CDD" id="cd11304">
    <property type="entry name" value="Cadherin_repeat"/>
    <property type="match status" value="1"/>
</dbReference>
<evidence type="ECO:0000313" key="4">
    <source>
        <dbReference type="Proteomes" id="UP001516061"/>
    </source>
</evidence>
<dbReference type="RefSeq" id="WP_173806893.1">
    <property type="nucleotide sequence ID" value="NZ_JABSNM010000020.1"/>
</dbReference>
<dbReference type="PANTHER" id="PTHR21559">
    <property type="entry name" value="DYSTROGLYCAN-RELATED"/>
    <property type="match status" value="1"/>
</dbReference>
<dbReference type="SUPFAM" id="SSF101898">
    <property type="entry name" value="NHL repeat"/>
    <property type="match status" value="2"/>
</dbReference>
<protein>
    <submittedName>
        <fullName evidence="3">Delta-60 repeat protein</fullName>
    </submittedName>
</protein>
<dbReference type="InterPro" id="IPR013431">
    <property type="entry name" value="Delta_60_rpt"/>
</dbReference>
<dbReference type="SUPFAM" id="SSF49313">
    <property type="entry name" value="Cadherin-like"/>
    <property type="match status" value="16"/>
</dbReference>
<feature type="domain" description="Cadherin" evidence="2">
    <location>
        <begin position="3958"/>
        <end position="4044"/>
    </location>
</feature>
<dbReference type="Pfam" id="PF16184">
    <property type="entry name" value="Cadherin_3"/>
    <property type="match status" value="2"/>
</dbReference>
<accession>A0ABX2G6D2</accession>
<evidence type="ECO:0000313" key="3">
    <source>
        <dbReference type="EMBL" id="NRT57857.1"/>
    </source>
</evidence>
<dbReference type="InterPro" id="IPR002126">
    <property type="entry name" value="Cadherin-like_dom"/>
</dbReference>
<dbReference type="InterPro" id="IPR015919">
    <property type="entry name" value="Cadherin-like_sf"/>
</dbReference>
<dbReference type="SMART" id="SM00112">
    <property type="entry name" value="CA"/>
    <property type="match status" value="3"/>
</dbReference>
<organism evidence="3 4">
    <name type="scientific">Sphaerotilus uruguayifluvii</name>
    <dbReference type="NCBI Taxonomy" id="2735897"/>
    <lineage>
        <taxon>Bacteria</taxon>
        <taxon>Pseudomonadati</taxon>
        <taxon>Pseudomonadota</taxon>
        <taxon>Betaproteobacteria</taxon>
        <taxon>Burkholderiales</taxon>
        <taxon>Sphaerotilaceae</taxon>
        <taxon>Sphaerotilus</taxon>
    </lineage>
</organism>
<reference evidence="3 4" key="1">
    <citation type="submission" date="2020-05" db="EMBL/GenBank/DDBJ databases">
        <title>Genomic Encyclopedia of Type Strains, Phase IV (KMG-V): Genome sequencing to study the core and pangenomes of soil and plant-associated prokaryotes.</title>
        <authorList>
            <person name="Whitman W."/>
        </authorList>
    </citation>
    <scope>NUCLEOTIDE SEQUENCE [LARGE SCALE GENOMIC DNA]</scope>
    <source>
        <strain evidence="3 4">C29</strain>
    </source>
</reference>
<dbReference type="SMART" id="SM00736">
    <property type="entry name" value="CADG"/>
    <property type="match status" value="15"/>
</dbReference>
<dbReference type="Gene3D" id="2.60.40.10">
    <property type="entry name" value="Immunoglobulins"/>
    <property type="match status" value="15"/>
</dbReference>
<dbReference type="InterPro" id="IPR039005">
    <property type="entry name" value="CSPG_rpt"/>
</dbReference>
<dbReference type="PROSITE" id="PS50268">
    <property type="entry name" value="CADHERIN_2"/>
    <property type="match status" value="1"/>
</dbReference>
<dbReference type="Gene3D" id="2.160.20.10">
    <property type="entry name" value="Single-stranded right-handed beta-helix, Pectin lyase-like"/>
    <property type="match status" value="2"/>
</dbReference>
<dbReference type="Gene3D" id="2.80.10.50">
    <property type="match status" value="3"/>
</dbReference>
<dbReference type="SUPFAM" id="SSF51126">
    <property type="entry name" value="Pectin lyase-like"/>
    <property type="match status" value="1"/>
</dbReference>
<proteinExistence type="predicted"/>
<evidence type="ECO:0000259" key="2">
    <source>
        <dbReference type="PROSITE" id="PS50268"/>
    </source>
</evidence>
<feature type="region of interest" description="Disordered" evidence="1">
    <location>
        <begin position="4384"/>
        <end position="4403"/>
    </location>
</feature>